<dbReference type="InterPro" id="IPR023753">
    <property type="entry name" value="FAD/NAD-binding_dom"/>
</dbReference>
<comment type="caution">
    <text evidence="12">The sequence shown here is derived from an EMBL/GenBank/DDBJ whole genome shotgun (WGS) entry which is preliminary data.</text>
</comment>
<evidence type="ECO:0000259" key="11">
    <source>
        <dbReference type="Pfam" id="PF07992"/>
    </source>
</evidence>
<dbReference type="EMBL" id="JAFDVD010000007">
    <property type="protein sequence ID" value="MBM6399905.1"/>
    <property type="molecule type" value="Genomic_DNA"/>
</dbReference>
<keyword evidence="6 9" id="KW-0560">Oxidoreductase</keyword>
<evidence type="ECO:0000256" key="1">
    <source>
        <dbReference type="ARBA" id="ARBA00001974"/>
    </source>
</evidence>
<evidence type="ECO:0000256" key="9">
    <source>
        <dbReference type="RuleBase" id="RU003691"/>
    </source>
</evidence>
<comment type="similarity">
    <text evidence="2 9">Belongs to the class-I pyridine nucleotide-disulfide oxidoreductase family.</text>
</comment>
<proteinExistence type="inferred from homology"/>
<dbReference type="Gene3D" id="3.30.390.30">
    <property type="match status" value="1"/>
</dbReference>
<organism evidence="12 13">
    <name type="scientific">Phycicoccus sonneratiae</name>
    <dbReference type="NCBI Taxonomy" id="2807628"/>
    <lineage>
        <taxon>Bacteria</taxon>
        <taxon>Bacillati</taxon>
        <taxon>Actinomycetota</taxon>
        <taxon>Actinomycetes</taxon>
        <taxon>Micrococcales</taxon>
        <taxon>Intrasporangiaceae</taxon>
        <taxon>Phycicoccus</taxon>
    </lineage>
</organism>
<dbReference type="PANTHER" id="PTHR43014">
    <property type="entry name" value="MERCURIC REDUCTASE"/>
    <property type="match status" value="1"/>
</dbReference>
<dbReference type="InterPro" id="IPR001100">
    <property type="entry name" value="Pyr_nuc-diS_OxRdtase"/>
</dbReference>
<dbReference type="EC" id="1.8.1.15" evidence="12"/>
<dbReference type="Gene3D" id="3.50.50.60">
    <property type="entry name" value="FAD/NAD(P)-binding domain"/>
    <property type="match status" value="2"/>
</dbReference>
<keyword evidence="5" id="KW-0521">NADP</keyword>
<dbReference type="Proteomes" id="UP001430172">
    <property type="component" value="Unassembled WGS sequence"/>
</dbReference>
<evidence type="ECO:0000256" key="8">
    <source>
        <dbReference type="ARBA" id="ARBA00023284"/>
    </source>
</evidence>
<dbReference type="InterPro" id="IPR012999">
    <property type="entry name" value="Pyr_OxRdtase_I_AS"/>
</dbReference>
<evidence type="ECO:0000256" key="2">
    <source>
        <dbReference type="ARBA" id="ARBA00007532"/>
    </source>
</evidence>
<dbReference type="PRINTS" id="PR00411">
    <property type="entry name" value="PNDRDTASEI"/>
</dbReference>
<keyword evidence="13" id="KW-1185">Reference proteome</keyword>
<evidence type="ECO:0000259" key="10">
    <source>
        <dbReference type="Pfam" id="PF02852"/>
    </source>
</evidence>
<evidence type="ECO:0000313" key="12">
    <source>
        <dbReference type="EMBL" id="MBM6399905.1"/>
    </source>
</evidence>
<sequence length="466" mass="49950">MPHHDLVIIGSGSGNSLLTPELEGLDVAIVEKGTFGGTCLNVGCIPTKMFVLPADRVVEADDAHRLGVAFDPPHVDWPAIRDRVFGRIDPISRGGEDYRRGQDDVTLYRTRARFTGPRALLLDTGEELTAERVVVAAGSRAVGLAVDGLTGVDPDRGVHTSDTVMRMDTLPPRMIVVGGGFVACEMAHVFSSLGVRVTQVQRSARLLMAEEQEISQRYTDVAREHYDVRLGTKVTTAERVGDAWRLTTEGPDGGTDHLEAEVVLLAVGRRPNTDLLDAAAGGLETHPDGRLVVDAQQRTSVPKVWALGDISSEHQLKHVANGDARIVAHNLAVDLGRVAGPPREQDDRPVPHAVFGHPQVASFGPTAEQLRSDGTEFVSYTQKVGDVAYGWALEDTTGLLTVHAAPDGRLLAAHMVGPQASSIIQPLVQAASFGQHAHDVARGQYWIHPALAEVVENALLGLPLEG</sequence>
<accession>A0ABS2CJ46</accession>
<evidence type="ECO:0000256" key="3">
    <source>
        <dbReference type="ARBA" id="ARBA00022630"/>
    </source>
</evidence>
<evidence type="ECO:0000256" key="7">
    <source>
        <dbReference type="ARBA" id="ARBA00023157"/>
    </source>
</evidence>
<gene>
    <name evidence="12" type="ORF">JQN70_05875</name>
</gene>
<name>A0ABS2CJ46_9MICO</name>
<keyword evidence="7" id="KW-1015">Disulfide bond</keyword>
<dbReference type="Pfam" id="PF02852">
    <property type="entry name" value="Pyr_redox_dim"/>
    <property type="match status" value="1"/>
</dbReference>
<dbReference type="InterPro" id="IPR036188">
    <property type="entry name" value="FAD/NAD-bd_sf"/>
</dbReference>
<dbReference type="PIRSF" id="PIRSF000350">
    <property type="entry name" value="Mercury_reductase_MerA"/>
    <property type="match status" value="1"/>
</dbReference>
<dbReference type="GO" id="GO:0050627">
    <property type="term" value="F:mycothione reductase [NAD(P)H] activity"/>
    <property type="evidence" value="ECO:0007669"/>
    <property type="project" value="UniProtKB-EC"/>
</dbReference>
<dbReference type="InterPro" id="IPR004099">
    <property type="entry name" value="Pyr_nucl-diS_OxRdtase_dimer"/>
</dbReference>
<reference evidence="12" key="1">
    <citation type="submission" date="2021-02" db="EMBL/GenBank/DDBJ databases">
        <title>Phycicoccus sp. MQZ13P-5T, whole genome shotgun sequence.</title>
        <authorList>
            <person name="Tuo L."/>
        </authorList>
    </citation>
    <scope>NUCLEOTIDE SEQUENCE</scope>
    <source>
        <strain evidence="12">MQZ13P-5</strain>
    </source>
</reference>
<keyword evidence="8 9" id="KW-0676">Redox-active center</keyword>
<keyword evidence="4 9" id="KW-0274">FAD</keyword>
<feature type="domain" description="FAD/NAD(P)-binding" evidence="11">
    <location>
        <begin position="5"/>
        <end position="321"/>
    </location>
</feature>
<feature type="domain" description="Pyridine nucleotide-disulphide oxidoreductase dimerisation" evidence="10">
    <location>
        <begin position="350"/>
        <end position="458"/>
    </location>
</feature>
<protein>
    <submittedName>
        <fullName evidence="12">Mycothione reductase</fullName>
        <ecNumber evidence="12">1.8.1.15</ecNumber>
    </submittedName>
</protein>
<dbReference type="PROSITE" id="PS00076">
    <property type="entry name" value="PYRIDINE_REDOX_1"/>
    <property type="match status" value="1"/>
</dbReference>
<evidence type="ECO:0000256" key="4">
    <source>
        <dbReference type="ARBA" id="ARBA00022827"/>
    </source>
</evidence>
<comment type="cofactor">
    <cofactor evidence="1">
        <name>FAD</name>
        <dbReference type="ChEBI" id="CHEBI:57692"/>
    </cofactor>
</comment>
<dbReference type="PRINTS" id="PR00368">
    <property type="entry name" value="FADPNR"/>
</dbReference>
<dbReference type="PANTHER" id="PTHR43014:SF5">
    <property type="entry name" value="GLUTATHIONE REDUCTASE (NADPH)"/>
    <property type="match status" value="1"/>
</dbReference>
<dbReference type="NCBIfam" id="NF005884">
    <property type="entry name" value="PRK07846.1"/>
    <property type="match status" value="1"/>
</dbReference>
<evidence type="ECO:0000313" key="13">
    <source>
        <dbReference type="Proteomes" id="UP001430172"/>
    </source>
</evidence>
<dbReference type="InterPro" id="IPR016156">
    <property type="entry name" value="FAD/NAD-linked_Rdtase_dimer_sf"/>
</dbReference>
<dbReference type="Pfam" id="PF07992">
    <property type="entry name" value="Pyr_redox_2"/>
    <property type="match status" value="1"/>
</dbReference>
<evidence type="ECO:0000256" key="5">
    <source>
        <dbReference type="ARBA" id="ARBA00022857"/>
    </source>
</evidence>
<dbReference type="RefSeq" id="WP_204130397.1">
    <property type="nucleotide sequence ID" value="NZ_JAFDVD010000007.1"/>
</dbReference>
<keyword evidence="3 9" id="KW-0285">Flavoprotein</keyword>
<dbReference type="SUPFAM" id="SSF55424">
    <property type="entry name" value="FAD/NAD-linked reductases, dimerisation (C-terminal) domain"/>
    <property type="match status" value="1"/>
</dbReference>
<evidence type="ECO:0000256" key="6">
    <source>
        <dbReference type="ARBA" id="ARBA00023002"/>
    </source>
</evidence>
<dbReference type="SUPFAM" id="SSF51905">
    <property type="entry name" value="FAD/NAD(P)-binding domain"/>
    <property type="match status" value="1"/>
</dbReference>